<dbReference type="EMBL" id="BAABFR010000079">
    <property type="protein sequence ID" value="GAA4400343.1"/>
    <property type="molecule type" value="Genomic_DNA"/>
</dbReference>
<protein>
    <submittedName>
        <fullName evidence="1">DUF2550 domain-containing protein</fullName>
    </submittedName>
</protein>
<sequence>MHIALTVCVVVIAVVVLAAVGVLLRVQRLRVTGSPIIIRYLPAAPEQGWRHGTLRYDDHEVRFYRLSSLRIGPSWTVPRWGTEIIGRRAPRGTEFDIMDAGVHVVRIHQPDGDAELAFERDGLTAFQAWLESRPSPRTQRLL</sequence>
<organism evidence="1 2">
    <name type="scientific">Tsukamurella soli</name>
    <dbReference type="NCBI Taxonomy" id="644556"/>
    <lineage>
        <taxon>Bacteria</taxon>
        <taxon>Bacillati</taxon>
        <taxon>Actinomycetota</taxon>
        <taxon>Actinomycetes</taxon>
        <taxon>Mycobacteriales</taxon>
        <taxon>Tsukamurellaceae</taxon>
        <taxon>Tsukamurella</taxon>
    </lineage>
</organism>
<evidence type="ECO:0000313" key="2">
    <source>
        <dbReference type="Proteomes" id="UP001500635"/>
    </source>
</evidence>
<accession>A0ABP8K4U5</accession>
<proteinExistence type="predicted"/>
<keyword evidence="2" id="KW-1185">Reference proteome</keyword>
<comment type="caution">
    <text evidence="1">The sequence shown here is derived from an EMBL/GenBank/DDBJ whole genome shotgun (WGS) entry which is preliminary data.</text>
</comment>
<name>A0ABP8K4U5_9ACTN</name>
<reference evidence="2" key="1">
    <citation type="journal article" date="2019" name="Int. J. Syst. Evol. Microbiol.">
        <title>The Global Catalogue of Microorganisms (GCM) 10K type strain sequencing project: providing services to taxonomists for standard genome sequencing and annotation.</title>
        <authorList>
            <consortium name="The Broad Institute Genomics Platform"/>
            <consortium name="The Broad Institute Genome Sequencing Center for Infectious Disease"/>
            <person name="Wu L."/>
            <person name="Ma J."/>
        </authorList>
    </citation>
    <scope>NUCLEOTIDE SEQUENCE [LARGE SCALE GENOMIC DNA]</scope>
    <source>
        <strain evidence="2">JCM 17688</strain>
    </source>
</reference>
<dbReference type="InterPro" id="IPR019675">
    <property type="entry name" value="DUF2550"/>
</dbReference>
<gene>
    <name evidence="1" type="ORF">GCM10023147_38860</name>
</gene>
<dbReference type="Pfam" id="PF10739">
    <property type="entry name" value="DUF2550"/>
    <property type="match status" value="1"/>
</dbReference>
<evidence type="ECO:0000313" key="1">
    <source>
        <dbReference type="EMBL" id="GAA4400343.1"/>
    </source>
</evidence>
<dbReference type="Proteomes" id="UP001500635">
    <property type="component" value="Unassembled WGS sequence"/>
</dbReference>